<keyword evidence="2" id="KW-1185">Reference proteome</keyword>
<dbReference type="Proteomes" id="UP000807306">
    <property type="component" value="Unassembled WGS sequence"/>
</dbReference>
<reference evidence="1" key="1">
    <citation type="submission" date="2020-11" db="EMBL/GenBank/DDBJ databases">
        <authorList>
            <consortium name="DOE Joint Genome Institute"/>
            <person name="Ahrendt S."/>
            <person name="Riley R."/>
            <person name="Andreopoulos W."/>
            <person name="Labutti K."/>
            <person name="Pangilinan J."/>
            <person name="Ruiz-Duenas F.J."/>
            <person name="Barrasa J.M."/>
            <person name="Sanchez-Garcia M."/>
            <person name="Camarero S."/>
            <person name="Miyauchi S."/>
            <person name="Serrano A."/>
            <person name="Linde D."/>
            <person name="Babiker R."/>
            <person name="Drula E."/>
            <person name="Ayuso-Fernandez I."/>
            <person name="Pacheco R."/>
            <person name="Padilla G."/>
            <person name="Ferreira P."/>
            <person name="Barriuso J."/>
            <person name="Kellner H."/>
            <person name="Castanera R."/>
            <person name="Alfaro M."/>
            <person name="Ramirez L."/>
            <person name="Pisabarro A.G."/>
            <person name="Kuo A."/>
            <person name="Tritt A."/>
            <person name="Lipzen A."/>
            <person name="He G."/>
            <person name="Yan M."/>
            <person name="Ng V."/>
            <person name="Cullen D."/>
            <person name="Martin F."/>
            <person name="Rosso M.-N."/>
            <person name="Henrissat B."/>
            <person name="Hibbett D."/>
            <person name="Martinez A.T."/>
            <person name="Grigoriev I.V."/>
        </authorList>
    </citation>
    <scope>NUCLEOTIDE SEQUENCE</scope>
    <source>
        <strain evidence="1">CBS 506.95</strain>
    </source>
</reference>
<accession>A0A9P6EGS6</accession>
<sequence length="226" mass="26352">MVLFITKVLRCKHLRLLSEWYDNEHAPARLTVPGIQNALRYKAFDGKEPSYLAIYDADSHETMESDKYKALSLQASDRERALIPKLQLLNRKIYNLVEVQIKPNLEGATSPFIFVVTMAVPDELDANFNRWYSSEHIGEFAKIKGWRRCRRYQLVKEVELGCNTSDEKSGPVHNYLTIHDFDTSEFQKDTQFHNAIQTPWSKDILRQLSGVDLRSFELFKEIKPKQ</sequence>
<evidence type="ECO:0000313" key="2">
    <source>
        <dbReference type="Proteomes" id="UP000807306"/>
    </source>
</evidence>
<gene>
    <name evidence="1" type="ORF">CPB83DRAFT_854160</name>
</gene>
<dbReference type="AlphaFoldDB" id="A0A9P6EGS6"/>
<proteinExistence type="predicted"/>
<protein>
    <submittedName>
        <fullName evidence="1">Uncharacterized protein</fullName>
    </submittedName>
</protein>
<dbReference type="OrthoDB" id="2851338at2759"/>
<name>A0A9P6EGS6_9AGAR</name>
<evidence type="ECO:0000313" key="1">
    <source>
        <dbReference type="EMBL" id="KAF9528719.1"/>
    </source>
</evidence>
<comment type="caution">
    <text evidence="1">The sequence shown here is derived from an EMBL/GenBank/DDBJ whole genome shotgun (WGS) entry which is preliminary data.</text>
</comment>
<organism evidence="1 2">
    <name type="scientific">Crepidotus variabilis</name>
    <dbReference type="NCBI Taxonomy" id="179855"/>
    <lineage>
        <taxon>Eukaryota</taxon>
        <taxon>Fungi</taxon>
        <taxon>Dikarya</taxon>
        <taxon>Basidiomycota</taxon>
        <taxon>Agaricomycotina</taxon>
        <taxon>Agaricomycetes</taxon>
        <taxon>Agaricomycetidae</taxon>
        <taxon>Agaricales</taxon>
        <taxon>Agaricineae</taxon>
        <taxon>Crepidotaceae</taxon>
        <taxon>Crepidotus</taxon>
    </lineage>
</organism>
<dbReference type="EMBL" id="MU157851">
    <property type="protein sequence ID" value="KAF9528719.1"/>
    <property type="molecule type" value="Genomic_DNA"/>
</dbReference>